<gene>
    <name evidence="1" type="ORF">CEXT_758191</name>
</gene>
<proteinExistence type="predicted"/>
<accession>A0AAV4Q1Z2</accession>
<protein>
    <submittedName>
        <fullName evidence="1">Uncharacterized protein</fullName>
    </submittedName>
</protein>
<dbReference type="AlphaFoldDB" id="A0AAV4Q1Z2"/>
<evidence type="ECO:0000313" key="2">
    <source>
        <dbReference type="Proteomes" id="UP001054945"/>
    </source>
</evidence>
<comment type="caution">
    <text evidence="1">The sequence shown here is derived from an EMBL/GenBank/DDBJ whole genome shotgun (WGS) entry which is preliminary data.</text>
</comment>
<dbReference type="EMBL" id="BPLR01005415">
    <property type="protein sequence ID" value="GIY02141.1"/>
    <property type="molecule type" value="Genomic_DNA"/>
</dbReference>
<organism evidence="1 2">
    <name type="scientific">Caerostris extrusa</name>
    <name type="common">Bark spider</name>
    <name type="synonym">Caerostris bankana</name>
    <dbReference type="NCBI Taxonomy" id="172846"/>
    <lineage>
        <taxon>Eukaryota</taxon>
        <taxon>Metazoa</taxon>
        <taxon>Ecdysozoa</taxon>
        <taxon>Arthropoda</taxon>
        <taxon>Chelicerata</taxon>
        <taxon>Arachnida</taxon>
        <taxon>Araneae</taxon>
        <taxon>Araneomorphae</taxon>
        <taxon>Entelegynae</taxon>
        <taxon>Araneoidea</taxon>
        <taxon>Araneidae</taxon>
        <taxon>Caerostris</taxon>
    </lineage>
</organism>
<sequence length="84" mass="9857">MNANEKLVRISEKDQSFQNRSPRQLECIHLEQSGEWLNMQLAIKHSAVTVERARGLRCDFWDTRVSSGICAKSRKFSFAQRRKF</sequence>
<evidence type="ECO:0000313" key="1">
    <source>
        <dbReference type="EMBL" id="GIY02141.1"/>
    </source>
</evidence>
<dbReference type="Proteomes" id="UP001054945">
    <property type="component" value="Unassembled WGS sequence"/>
</dbReference>
<name>A0AAV4Q1Z2_CAEEX</name>
<keyword evidence="2" id="KW-1185">Reference proteome</keyword>
<reference evidence="1 2" key="1">
    <citation type="submission" date="2021-06" db="EMBL/GenBank/DDBJ databases">
        <title>Caerostris extrusa draft genome.</title>
        <authorList>
            <person name="Kono N."/>
            <person name="Arakawa K."/>
        </authorList>
    </citation>
    <scope>NUCLEOTIDE SEQUENCE [LARGE SCALE GENOMIC DNA]</scope>
</reference>